<dbReference type="InterPro" id="IPR003347">
    <property type="entry name" value="JmjC_dom"/>
</dbReference>
<accession>A0ABU1ZGD1</accession>
<evidence type="ECO:0000259" key="1">
    <source>
        <dbReference type="PROSITE" id="PS51184"/>
    </source>
</evidence>
<dbReference type="InterPro" id="IPR041667">
    <property type="entry name" value="Cupin_8"/>
</dbReference>
<evidence type="ECO:0000313" key="3">
    <source>
        <dbReference type="Proteomes" id="UP001180536"/>
    </source>
</evidence>
<dbReference type="InterPro" id="IPR014710">
    <property type="entry name" value="RmlC-like_jellyroll"/>
</dbReference>
<dbReference type="PROSITE" id="PS51184">
    <property type="entry name" value="JMJC"/>
    <property type="match status" value="1"/>
</dbReference>
<proteinExistence type="predicted"/>
<keyword evidence="3" id="KW-1185">Reference proteome</keyword>
<dbReference type="RefSeq" id="WP_056877753.1">
    <property type="nucleotide sequence ID" value="NZ_JAVDXQ010000010.1"/>
</dbReference>
<sequence>MRAMTEFLAMSRERFHAELLPAYEPAVLRGLVADWPLVSAGRQGLEAALHYLAGFDSGAPVDALLVRPGARRAFGHAPGLDGFTFVRDRRPLAALFEQFWRYSHFEEPPGLAVQSAPIAEVLPGLEAVNANPLLDAAIPPRLWLGNRGTTPAHFDSSHNIACVVAGRRRFTVLPPQSAPDLYLGPPDHAPTAAPTTVAALDAPDFERFPRLRQALDTAFVAELAPGDAIYIPPLWFHQVESLDPRFNALVNYWWRPEPAPGRVDDAQQAALRLCMLAFRHLPDGEREGWRALLDHYAFGARPESLSHLPPAKRGLLGEIDAGQDATYRADVIERLK</sequence>
<gene>
    <name evidence="2" type="ORF">J2X16_005066</name>
</gene>
<reference evidence="2 3" key="1">
    <citation type="submission" date="2023-07" db="EMBL/GenBank/DDBJ databases">
        <title>Sorghum-associated microbial communities from plants grown in Nebraska, USA.</title>
        <authorList>
            <person name="Schachtman D."/>
        </authorList>
    </citation>
    <scope>NUCLEOTIDE SEQUENCE [LARGE SCALE GENOMIC DNA]</scope>
    <source>
        <strain evidence="2 3">BE310</strain>
    </source>
</reference>
<dbReference type="Gene3D" id="2.60.120.10">
    <property type="entry name" value="Jelly Rolls"/>
    <property type="match status" value="1"/>
</dbReference>
<evidence type="ECO:0000313" key="2">
    <source>
        <dbReference type="EMBL" id="MDR7299696.1"/>
    </source>
</evidence>
<dbReference type="EMBL" id="JAVDXQ010000010">
    <property type="protein sequence ID" value="MDR7299696.1"/>
    <property type="molecule type" value="Genomic_DNA"/>
</dbReference>
<dbReference type="SMART" id="SM00558">
    <property type="entry name" value="JmjC"/>
    <property type="match status" value="1"/>
</dbReference>
<dbReference type="PANTHER" id="PTHR12461:SF105">
    <property type="entry name" value="HYPOXIA-INDUCIBLE FACTOR 1-ALPHA INHIBITOR"/>
    <property type="match status" value="1"/>
</dbReference>
<dbReference type="Pfam" id="PF13621">
    <property type="entry name" value="Cupin_8"/>
    <property type="match status" value="1"/>
</dbReference>
<dbReference type="PANTHER" id="PTHR12461">
    <property type="entry name" value="HYPOXIA-INDUCIBLE FACTOR 1 ALPHA INHIBITOR-RELATED"/>
    <property type="match status" value="1"/>
</dbReference>
<feature type="domain" description="JmjC" evidence="1">
    <location>
        <begin position="111"/>
        <end position="271"/>
    </location>
</feature>
<dbReference type="SUPFAM" id="SSF51197">
    <property type="entry name" value="Clavaminate synthase-like"/>
    <property type="match status" value="1"/>
</dbReference>
<name>A0ABU1ZGD1_9BURK</name>
<comment type="caution">
    <text evidence="2">The sequence shown here is derived from an EMBL/GenBank/DDBJ whole genome shotgun (WGS) entry which is preliminary data.</text>
</comment>
<protein>
    <recommendedName>
        <fullName evidence="1">JmjC domain-containing protein</fullName>
    </recommendedName>
</protein>
<dbReference type="Proteomes" id="UP001180536">
    <property type="component" value="Unassembled WGS sequence"/>
</dbReference>
<organism evidence="2 3">
    <name type="scientific">Pelomonas aquatica</name>
    <dbReference type="NCBI Taxonomy" id="431058"/>
    <lineage>
        <taxon>Bacteria</taxon>
        <taxon>Pseudomonadati</taxon>
        <taxon>Pseudomonadota</taxon>
        <taxon>Betaproteobacteria</taxon>
        <taxon>Burkholderiales</taxon>
        <taxon>Sphaerotilaceae</taxon>
        <taxon>Roseateles</taxon>
    </lineage>
</organism>